<accession>A0A8H8SY08</accession>
<evidence type="ECO:0000313" key="2">
    <source>
        <dbReference type="Proteomes" id="UP000650533"/>
    </source>
</evidence>
<dbReference type="AlphaFoldDB" id="A0A8H8SY08"/>
<sequence length="120" mass="13180">MKHDSPSFPLPISTPTTTFRVEHVSWADPAGAKLRDEQVVEISERFGTSPGKELNLLLSHFHNAPGVPPSADDIVLFLLAYPENSDEPVACGAIRHLDDGFMEASPQSTLNIQTHTKNIY</sequence>
<keyword evidence="1" id="KW-0808">Transferase</keyword>
<dbReference type="RefSeq" id="XP_043181339.1">
    <property type="nucleotide sequence ID" value="XM_043325907.1"/>
</dbReference>
<dbReference type="KEGG" id="rsx:RhiXN_06091"/>
<name>A0A8H8SY08_9AGAM</name>
<organism evidence="1 2">
    <name type="scientific">Rhizoctonia solani</name>
    <dbReference type="NCBI Taxonomy" id="456999"/>
    <lineage>
        <taxon>Eukaryota</taxon>
        <taxon>Fungi</taxon>
        <taxon>Dikarya</taxon>
        <taxon>Basidiomycota</taxon>
        <taxon>Agaricomycotina</taxon>
        <taxon>Agaricomycetes</taxon>
        <taxon>Cantharellales</taxon>
        <taxon>Ceratobasidiaceae</taxon>
        <taxon>Rhizoctonia</taxon>
    </lineage>
</organism>
<protein>
    <submittedName>
        <fullName evidence="1">GCN5-related N-acetyltransferase</fullName>
    </submittedName>
</protein>
<gene>
    <name evidence="1" type="ORF">RhiXN_06091</name>
</gene>
<proteinExistence type="predicted"/>
<dbReference type="GO" id="GO:0016740">
    <property type="term" value="F:transferase activity"/>
    <property type="evidence" value="ECO:0007669"/>
    <property type="project" value="UniProtKB-KW"/>
</dbReference>
<dbReference type="GeneID" id="67028370"/>
<evidence type="ECO:0000313" key="1">
    <source>
        <dbReference type="EMBL" id="QRW21102.1"/>
    </source>
</evidence>
<dbReference type="Proteomes" id="UP000650533">
    <property type="component" value="Chromosome 6"/>
</dbReference>
<dbReference type="EMBL" id="CP059663">
    <property type="protein sequence ID" value="QRW21102.1"/>
    <property type="molecule type" value="Genomic_DNA"/>
</dbReference>
<reference evidence="1" key="1">
    <citation type="submission" date="2020-05" db="EMBL/GenBank/DDBJ databases">
        <title>Evolutionary and genomic comparisons of hybrid uninucleate and nonhybrid Rhizoctonia fungi.</title>
        <authorList>
            <person name="Li C."/>
            <person name="Chen X."/>
        </authorList>
    </citation>
    <scope>NUCLEOTIDE SEQUENCE</scope>
    <source>
        <strain evidence="1">AG-1 IA</strain>
    </source>
</reference>